<dbReference type="Pfam" id="PF02585">
    <property type="entry name" value="PIG-L"/>
    <property type="match status" value="1"/>
</dbReference>
<sequence>MTAARVGNGTRFSARPVPDGGTPTRVWVDANMQLPELDLARCPELVVIGAHPDDETLGFGATATLLAGAGVRAQIVSATDGGAAYPELSVLQRYQLERTRQDELRRAAKVLGMYAPVSLGLPDGRVAEHEQRLTDLLIEILDGKPVGTWCAAPWRGDGHPDHEAVGRAAAAAAEQTGAVLVEYPVWMWHWSFPGDEAVPWQRARMTRLTAAALETKRRAARCFESQYTAPTLGGEPVLPPEVLHRLLTVGEVAFC</sequence>
<evidence type="ECO:0000256" key="1">
    <source>
        <dbReference type="ARBA" id="ARBA00022833"/>
    </source>
</evidence>
<comment type="caution">
    <text evidence="3">The sequence shown here is derived from an EMBL/GenBank/DDBJ whole genome shotgun (WGS) entry which is preliminary data.</text>
</comment>
<keyword evidence="1" id="KW-0862">Zinc</keyword>
<evidence type="ECO:0000256" key="2">
    <source>
        <dbReference type="SAM" id="MobiDB-lite"/>
    </source>
</evidence>
<dbReference type="InterPro" id="IPR024078">
    <property type="entry name" value="LmbE-like_dom_sf"/>
</dbReference>
<accession>A0A0J6YU04</accession>
<dbReference type="Proteomes" id="UP000036313">
    <property type="component" value="Unassembled WGS sequence"/>
</dbReference>
<proteinExistence type="predicted"/>
<dbReference type="Gene3D" id="3.40.50.10320">
    <property type="entry name" value="LmbE-like"/>
    <property type="match status" value="1"/>
</dbReference>
<evidence type="ECO:0000313" key="3">
    <source>
        <dbReference type="EMBL" id="KMO75986.1"/>
    </source>
</evidence>
<dbReference type="SUPFAM" id="SSF102588">
    <property type="entry name" value="LmbE-like"/>
    <property type="match status" value="1"/>
</dbReference>
<dbReference type="PANTHER" id="PTHR12993:SF11">
    <property type="entry name" value="N-ACETYLGLUCOSAMINYL-PHOSPHATIDYLINOSITOL DE-N-ACETYLASE"/>
    <property type="match status" value="1"/>
</dbReference>
<feature type="region of interest" description="Disordered" evidence="2">
    <location>
        <begin position="1"/>
        <end position="22"/>
    </location>
</feature>
<dbReference type="EMBL" id="JYNU01000014">
    <property type="protein sequence ID" value="KMO75986.1"/>
    <property type="molecule type" value="Genomic_DNA"/>
</dbReference>
<evidence type="ECO:0000313" key="4">
    <source>
        <dbReference type="Proteomes" id="UP000036313"/>
    </source>
</evidence>
<dbReference type="GO" id="GO:0035595">
    <property type="term" value="F:N-acetylglucosaminylinositol deacetylase activity"/>
    <property type="evidence" value="ECO:0007669"/>
    <property type="project" value="UniProtKB-EC"/>
</dbReference>
<protein>
    <submittedName>
        <fullName evidence="3">1D-myo-inositol 2-acetamido-2-deoxy-alpha-D-glucopyranoside deacetylase</fullName>
        <ecNumber evidence="3">3.5.1.103</ecNumber>
    </submittedName>
</protein>
<dbReference type="InterPro" id="IPR003737">
    <property type="entry name" value="GlcNAc_PI_deacetylase-related"/>
</dbReference>
<reference evidence="3 4" key="1">
    <citation type="journal article" date="2015" name="Genome Biol. Evol.">
        <title>Characterization of Three Mycobacterium spp. with Potential Use in Bioremediation by Genome Sequencing and Comparative Genomics.</title>
        <authorList>
            <person name="Das S."/>
            <person name="Pettersson B.M."/>
            <person name="Behra P.R."/>
            <person name="Ramesh M."/>
            <person name="Dasgupta S."/>
            <person name="Bhattacharya A."/>
            <person name="Kirsebom L.A."/>
        </authorList>
    </citation>
    <scope>NUCLEOTIDE SEQUENCE [LARGE SCALE GENOMIC DNA]</scope>
    <source>
        <strain evidence="3 4">DSM 44075</strain>
    </source>
</reference>
<keyword evidence="3" id="KW-0378">Hydrolase</keyword>
<dbReference type="PATRIC" id="fig|1807.14.peg.2540"/>
<name>A0A0J6YU04_9MYCO</name>
<dbReference type="PANTHER" id="PTHR12993">
    <property type="entry name" value="N-ACETYLGLUCOSAMINYL-PHOSPHATIDYLINOSITOL DE-N-ACETYLASE-RELATED"/>
    <property type="match status" value="1"/>
</dbReference>
<dbReference type="GO" id="GO:0016137">
    <property type="term" value="P:glycoside metabolic process"/>
    <property type="evidence" value="ECO:0007669"/>
    <property type="project" value="UniProtKB-ARBA"/>
</dbReference>
<dbReference type="RefSeq" id="WP_048423334.1">
    <property type="nucleotide sequence ID" value="NZ_JYNU01000014.1"/>
</dbReference>
<gene>
    <name evidence="3" type="primary">mshB_2</name>
    <name evidence="3" type="ORF">MOBUDSM44075_02516</name>
</gene>
<dbReference type="AlphaFoldDB" id="A0A0J6YU04"/>
<dbReference type="EC" id="3.5.1.103" evidence="3"/>
<organism evidence="3 4">
    <name type="scientific">Mycolicibacterium obuense</name>
    <dbReference type="NCBI Taxonomy" id="1807"/>
    <lineage>
        <taxon>Bacteria</taxon>
        <taxon>Bacillati</taxon>
        <taxon>Actinomycetota</taxon>
        <taxon>Actinomycetes</taxon>
        <taxon>Mycobacteriales</taxon>
        <taxon>Mycobacteriaceae</taxon>
        <taxon>Mycolicibacterium</taxon>
    </lineage>
</organism>